<organism evidence="2 3">
    <name type="scientific">Natrinema gari JCM 14663</name>
    <dbReference type="NCBI Taxonomy" id="1230459"/>
    <lineage>
        <taxon>Archaea</taxon>
        <taxon>Methanobacteriati</taxon>
        <taxon>Methanobacteriota</taxon>
        <taxon>Stenosarchaea group</taxon>
        <taxon>Halobacteria</taxon>
        <taxon>Halobacteriales</taxon>
        <taxon>Natrialbaceae</taxon>
        <taxon>Natrinema</taxon>
    </lineage>
</organism>
<dbReference type="PATRIC" id="fig|1230459.4.peg.451"/>
<proteinExistence type="predicted"/>
<sequence>MSTTGDRQTIDIDLAEDLGKEAPPEEPIRATVEIAYGSDGGRPISISYGEEEWLLEFNDEGKCVDRDPPARPLPNWMTDAMELVRGEL</sequence>
<protein>
    <submittedName>
        <fullName evidence="2">Uncharacterized protein</fullName>
    </submittedName>
</protein>
<evidence type="ECO:0000313" key="3">
    <source>
        <dbReference type="Proteomes" id="UP000011592"/>
    </source>
</evidence>
<reference evidence="2 3" key="1">
    <citation type="journal article" date="2014" name="PLoS Genet.">
        <title>Phylogenetically driven sequencing of extremely halophilic archaea reveals strategies for static and dynamic osmo-response.</title>
        <authorList>
            <person name="Becker E.A."/>
            <person name="Seitzer P.M."/>
            <person name="Tritt A."/>
            <person name="Larsen D."/>
            <person name="Krusor M."/>
            <person name="Yao A.I."/>
            <person name="Wu D."/>
            <person name="Madern D."/>
            <person name="Eisen J.A."/>
            <person name="Darling A.E."/>
            <person name="Facciotti M.T."/>
        </authorList>
    </citation>
    <scope>NUCLEOTIDE SEQUENCE [LARGE SCALE GENOMIC DNA]</scope>
    <source>
        <strain evidence="2 3">JCM 14663</strain>
    </source>
</reference>
<keyword evidence="3" id="KW-1185">Reference proteome</keyword>
<name>L9ZCY3_9EURY</name>
<feature type="region of interest" description="Disordered" evidence="1">
    <location>
        <begin position="1"/>
        <end position="25"/>
    </location>
</feature>
<dbReference type="RefSeq" id="WP_008452527.1">
    <property type="nucleotide sequence ID" value="NZ_AOIJ01000031.1"/>
</dbReference>
<evidence type="ECO:0000313" key="2">
    <source>
        <dbReference type="EMBL" id="ELY83452.1"/>
    </source>
</evidence>
<dbReference type="Proteomes" id="UP000011592">
    <property type="component" value="Unassembled WGS sequence"/>
</dbReference>
<gene>
    <name evidence="2" type="ORF">C486_02283</name>
</gene>
<comment type="caution">
    <text evidence="2">The sequence shown here is derived from an EMBL/GenBank/DDBJ whole genome shotgun (WGS) entry which is preliminary data.</text>
</comment>
<dbReference type="EMBL" id="AOIJ01000031">
    <property type="protein sequence ID" value="ELY83452.1"/>
    <property type="molecule type" value="Genomic_DNA"/>
</dbReference>
<evidence type="ECO:0000256" key="1">
    <source>
        <dbReference type="SAM" id="MobiDB-lite"/>
    </source>
</evidence>
<dbReference type="AlphaFoldDB" id="L9ZCY3"/>
<accession>L9ZCY3</accession>